<proteinExistence type="inferred from homology"/>
<keyword evidence="1" id="KW-0195">Cyclin</keyword>
<dbReference type="InterPro" id="IPR013763">
    <property type="entry name" value="Cyclin-like_dom"/>
</dbReference>
<dbReference type="SUPFAM" id="SSF47954">
    <property type="entry name" value="Cyclin-like"/>
    <property type="match status" value="1"/>
</dbReference>
<dbReference type="Pfam" id="PF00134">
    <property type="entry name" value="Cyclin_N"/>
    <property type="match status" value="1"/>
</dbReference>
<feature type="domain" description="Cyclin-like" evidence="3">
    <location>
        <begin position="478"/>
        <end position="568"/>
    </location>
</feature>
<dbReference type="Proteomes" id="UP000663827">
    <property type="component" value="Unassembled WGS sequence"/>
</dbReference>
<comment type="caution">
    <text evidence="4">The sequence shown here is derived from an EMBL/GenBank/DDBJ whole genome shotgun (WGS) entry which is preliminary data.</text>
</comment>
<feature type="compositionally biased region" description="Basic residues" evidence="2">
    <location>
        <begin position="369"/>
        <end position="382"/>
    </location>
</feature>
<name>A0A8H3E6C7_9AGAM</name>
<feature type="domain" description="Cyclin-like" evidence="3">
    <location>
        <begin position="580"/>
        <end position="659"/>
    </location>
</feature>
<evidence type="ECO:0000259" key="3">
    <source>
        <dbReference type="SMART" id="SM00385"/>
    </source>
</evidence>
<evidence type="ECO:0000313" key="4">
    <source>
        <dbReference type="EMBL" id="CAE7217147.1"/>
    </source>
</evidence>
<dbReference type="InterPro" id="IPR006671">
    <property type="entry name" value="Cyclin_N"/>
</dbReference>
<dbReference type="InterPro" id="IPR039361">
    <property type="entry name" value="Cyclin"/>
</dbReference>
<dbReference type="SMART" id="SM00385">
    <property type="entry name" value="CYCLIN"/>
    <property type="match status" value="2"/>
</dbReference>
<organism evidence="4 5">
    <name type="scientific">Rhizoctonia solani</name>
    <dbReference type="NCBI Taxonomy" id="456999"/>
    <lineage>
        <taxon>Eukaryota</taxon>
        <taxon>Fungi</taxon>
        <taxon>Dikarya</taxon>
        <taxon>Basidiomycota</taxon>
        <taxon>Agaricomycotina</taxon>
        <taxon>Agaricomycetes</taxon>
        <taxon>Cantharellales</taxon>
        <taxon>Ceratobasidiaceae</taxon>
        <taxon>Rhizoctonia</taxon>
    </lineage>
</organism>
<evidence type="ECO:0000313" key="5">
    <source>
        <dbReference type="Proteomes" id="UP000663827"/>
    </source>
</evidence>
<feature type="region of interest" description="Disordered" evidence="2">
    <location>
        <begin position="342"/>
        <end position="389"/>
    </location>
</feature>
<dbReference type="Gene3D" id="1.10.472.10">
    <property type="entry name" value="Cyclin-like"/>
    <property type="match status" value="2"/>
</dbReference>
<dbReference type="PANTHER" id="PTHR10177">
    <property type="entry name" value="CYCLINS"/>
    <property type="match status" value="1"/>
</dbReference>
<evidence type="ECO:0000256" key="1">
    <source>
        <dbReference type="RuleBase" id="RU000383"/>
    </source>
</evidence>
<evidence type="ECO:0000256" key="2">
    <source>
        <dbReference type="SAM" id="MobiDB-lite"/>
    </source>
</evidence>
<dbReference type="AlphaFoldDB" id="A0A8H3E6C7"/>
<feature type="compositionally biased region" description="Basic and acidic residues" evidence="2">
    <location>
        <begin position="353"/>
        <end position="362"/>
    </location>
</feature>
<protein>
    <recommendedName>
        <fullName evidence="3">Cyclin-like domain-containing protein</fullName>
    </recommendedName>
</protein>
<reference evidence="4" key="1">
    <citation type="submission" date="2021-01" db="EMBL/GenBank/DDBJ databases">
        <authorList>
            <person name="Kaushik A."/>
        </authorList>
    </citation>
    <scope>NUCLEOTIDE SEQUENCE</scope>
    <source>
        <strain evidence="4">AG5</strain>
    </source>
</reference>
<feature type="region of interest" description="Disordered" evidence="2">
    <location>
        <begin position="128"/>
        <end position="157"/>
    </location>
</feature>
<accession>A0A8H3E6C7</accession>
<gene>
    <name evidence="4" type="ORF">RDB_LOCUS161529</name>
</gene>
<sequence length="741" mass="84243">MEDEASLLPLDLNPVADSLLHLRLAPFNPPNPNLYPLVPNPAGSVNTKPLAKPQVPPRPKPPIPSEYFVYPKRSWRSMNKGQVRIHILDRYRAKQRYMDAYKEWEEKHNKWVFGIYQLVRAVTKSRRHAVPPELGGAREERTEGPLDAEEGATTPPTDIIGDLDVGFATALTALQEGAEVDELDRVRRWWARTTRQNRPRKKVGCDSTPVLPILSRQDGGFGYRGLGSMERHGTPDVELPHQAALKIHSSISTCVPPKLLPGQGDHCISQSEDDDQEEDEESHPLWRIYSEQCACGYAGCHCRSWMRWWNKTFEMLKYVEYVDLPVSLSDVSGVPAPVNELPGGPATHYTRVRAGERRELVKRQPPLRSLHKPKGPKSKKRTEHSELTPQKLTSRHVYLVPVDAETRNQDESTDALDVQPPAGCIYKVCWEDYVDVYPKLPAEYQSASFQNIWDQSPLCTPRSVLPARQWASRNRALQWIAYVHYAYRTPAEIFFLAVNLLDRFAAGCQQVTHMTGSHWDLVGFTCLWLAWKYENYLSVPRIEDIIAHSGVTLLTRNDVIRAERTVHATIGLDLFYTSPLTIARLGVRERPRETRYVAKFLAEISTTVRELVCCPPPVASLVSVWLACVLTDMPTPEIIQRHYNKARDHQVAMYVLMGVLNMPRPIEKPREQALFYKWTLPIVNNIAGWCQATLDSVWPDRASDGILPCFEERLPELRAIARSQPFELGPGPPPDHALFED</sequence>
<dbReference type="InterPro" id="IPR036915">
    <property type="entry name" value="Cyclin-like_sf"/>
</dbReference>
<comment type="similarity">
    <text evidence="1">Belongs to the cyclin family.</text>
</comment>
<dbReference type="EMBL" id="CAJNJQ010005214">
    <property type="protein sequence ID" value="CAE7217147.1"/>
    <property type="molecule type" value="Genomic_DNA"/>
</dbReference>